<dbReference type="InterPro" id="IPR012393">
    <property type="entry name" value="Tricorn_protease"/>
</dbReference>
<evidence type="ECO:0000256" key="7">
    <source>
        <dbReference type="PIRNR" id="PIRNR036421"/>
    </source>
</evidence>
<keyword evidence="4 7" id="KW-0645">Protease</keyword>
<evidence type="ECO:0000256" key="5">
    <source>
        <dbReference type="ARBA" id="ARBA00022801"/>
    </source>
</evidence>
<dbReference type="Proteomes" id="UP000595564">
    <property type="component" value="Chromosome"/>
</dbReference>
<dbReference type="EC" id="3.4.21.-" evidence="7"/>
<comment type="subcellular location">
    <subcellularLocation>
        <location evidence="1 7">Cytoplasm</location>
    </subcellularLocation>
</comment>
<dbReference type="Pfam" id="PF26550">
    <property type="entry name" value="Tricorn_2nd"/>
    <property type="match status" value="1"/>
</dbReference>
<dbReference type="KEGG" id="thyd:TTHT_0923"/>
<feature type="active site" description="Charge relay system" evidence="8">
    <location>
        <position position="746"/>
    </location>
</feature>
<dbReference type="CDD" id="cd07562">
    <property type="entry name" value="Peptidase_S41_TRI"/>
    <property type="match status" value="1"/>
</dbReference>
<dbReference type="InterPro" id="IPR028204">
    <property type="entry name" value="Tricorn_C1"/>
</dbReference>
<evidence type="ECO:0000256" key="6">
    <source>
        <dbReference type="ARBA" id="ARBA00022825"/>
    </source>
</evidence>
<dbReference type="InterPro" id="IPR015943">
    <property type="entry name" value="WD40/YVTN_repeat-like_dom_sf"/>
</dbReference>
<dbReference type="SMART" id="SM00245">
    <property type="entry name" value="TSPc"/>
    <property type="match status" value="1"/>
</dbReference>
<proteinExistence type="inferred from homology"/>
<evidence type="ECO:0000256" key="3">
    <source>
        <dbReference type="ARBA" id="ARBA00022490"/>
    </source>
</evidence>
<dbReference type="GO" id="GO:0006508">
    <property type="term" value="P:proteolysis"/>
    <property type="evidence" value="ECO:0007669"/>
    <property type="project" value="UniProtKB-UniRule"/>
</dbReference>
<keyword evidence="6 7" id="KW-0720">Serine protease</keyword>
<dbReference type="Pfam" id="PF03572">
    <property type="entry name" value="Peptidase_S41"/>
    <property type="match status" value="1"/>
</dbReference>
<sequence length="1076" mass="125261">MKKFINVIALVFFAFSGFSANYLKLAKTPDAGINKLVFVYQDDLFVSNLDGTNVRRLVKAVGPESFPKFSPDGKWIAFTSYYNGNRNVYVIPSEGGEIHQITFEPEGAQMLEWSNDGKYIYYLTTRGCFSRFFRKIYKIRVKDGKPVGIGQEFPVDMASTLCFNDKGDAYTLNRHSLYFWWWKRYKGSANTDVWVYNKKTKKIENITKTKFNESWPIWAGDYIYFVSENNKGIANIFRINLKTKKREQVTFHKDYAAQWPSLSSDRKYIVYECGADLWKLNLKTLKYGKISIKADVDSILPEYEFVNPSNLITTFSVSPTGKRLVFSARGEIFTAPKKNGEIRQITFNSGARDDEPVWSPKKDKIAFISDRDGEENVYLIDQFAKTEPVKLTNRKSGFISDLRFSPDGNYLTYKTNDFAFYLFDINAKKEILISKTKRDFSREYEWSPDSRWIVYTETMPNYHSAIYVYNVVEKKSYKLYSSVFNIANPVFSADGKYIYFITSRYGENANIAMIMLQKEKKNPLEKEWDEEVVKKENKEAKKKDKKNEKKAKVEKKKSNKVKVKIDFDGIERRVELLPLNGYTIWGIRPIKGGLYVAFKPITKDLTVKRSSRWSFGYNLYFYNVKENKLTEVAKGVHGFDISNNNKWVAILYTKSYQIARAKAKASPKDRKSFSTLSMKLDRKAEWHQIFSESWRMVRDMFYDKNLHGVDWNKMRRKYEKMVDYCQTRNDLNRILEELVGELNASHQGARGGDFREKPKRVGIGSLGAVLVPDGKFYKFAKIYKGNPYYKQYNSPLDKPYIKVKEGDYLIKIDNQIVKTDRDYRWYLINKAGKSVTLTVNNKPSEKGAWDVRVKPISSEYMLRYLNWVEKNRAIVEKQSNGEIGYIHLNYMLGDNLAVFYDYIRYYFDKKGLILDVRWNGGGGIDPQLIDYLERKQYQVTRLRNGEDLPRPMDIFRGKIVVLCNEFSYSDAEVFPNAFKVRKLGKLIGVPTLGFVIAVDEYPLIDGGHIRKTFIGIWDIYGHQLESRGAIPDIIVENDPNQFEKGYDAQLQKAIEVLKKEIKSEKSKKIDTSIKPR</sequence>
<dbReference type="SUPFAM" id="SSF82171">
    <property type="entry name" value="DPP6 N-terminal domain-like"/>
    <property type="match status" value="2"/>
</dbReference>
<protein>
    <recommendedName>
        <fullName evidence="7">Tricorn protease homolog</fullName>
        <ecNumber evidence="7">3.4.21.-</ecNumber>
    </recommendedName>
</protein>
<evidence type="ECO:0000259" key="10">
    <source>
        <dbReference type="SMART" id="SM00245"/>
    </source>
</evidence>
<feature type="site" description="Transition state stabilizer; via amide nitrogen" evidence="9">
    <location>
        <position position="970"/>
    </location>
</feature>
<comment type="function">
    <text evidence="7">Degrades oligopeptides.</text>
</comment>
<dbReference type="AlphaFoldDB" id="A0A7R6PEY6"/>
<evidence type="ECO:0000256" key="1">
    <source>
        <dbReference type="ARBA" id="ARBA00004496"/>
    </source>
</evidence>
<dbReference type="InterPro" id="IPR029045">
    <property type="entry name" value="ClpP/crotonase-like_dom_sf"/>
</dbReference>
<organism evidence="11 12">
    <name type="scientific">Thermotomaculum hydrothermale</name>
    <dbReference type="NCBI Taxonomy" id="981385"/>
    <lineage>
        <taxon>Bacteria</taxon>
        <taxon>Pseudomonadati</taxon>
        <taxon>Acidobacteriota</taxon>
        <taxon>Holophagae</taxon>
        <taxon>Thermotomaculales</taxon>
        <taxon>Thermotomaculaceae</taxon>
        <taxon>Thermotomaculum</taxon>
    </lineage>
</organism>
<evidence type="ECO:0000256" key="2">
    <source>
        <dbReference type="ARBA" id="ARBA00008524"/>
    </source>
</evidence>
<dbReference type="PANTHER" id="PTHR43253:SF1">
    <property type="entry name" value="TRICORN PROTEASE HOMOLOG 2-RELATED"/>
    <property type="match status" value="1"/>
</dbReference>
<feature type="active site" description="Charge relay system" evidence="8">
    <location>
        <position position="1025"/>
    </location>
</feature>
<accession>A0A7R6PEY6</accession>
<evidence type="ECO:0000256" key="8">
    <source>
        <dbReference type="PIRSR" id="PIRSR036421-1"/>
    </source>
</evidence>
<feature type="active site" description="Nucleophile" evidence="8">
    <location>
        <position position="969"/>
    </location>
</feature>
<dbReference type="Gene3D" id="3.90.226.10">
    <property type="entry name" value="2-enoyl-CoA Hydratase, Chain A, domain 1"/>
    <property type="match status" value="1"/>
</dbReference>
<dbReference type="InterPro" id="IPR036034">
    <property type="entry name" value="PDZ_sf"/>
</dbReference>
<dbReference type="Pfam" id="PF14684">
    <property type="entry name" value="Tricorn_C1"/>
    <property type="match status" value="1"/>
</dbReference>
<feature type="domain" description="Tail specific protease" evidence="10">
    <location>
        <begin position="846"/>
        <end position="1036"/>
    </location>
</feature>
<dbReference type="Gene3D" id="2.130.10.10">
    <property type="entry name" value="YVTN repeat-like/Quinoprotein amine dehydrogenase"/>
    <property type="match status" value="1"/>
</dbReference>
<dbReference type="GO" id="GO:0008236">
    <property type="term" value="F:serine-type peptidase activity"/>
    <property type="evidence" value="ECO:0007669"/>
    <property type="project" value="UniProtKB-UniRule"/>
</dbReference>
<dbReference type="Pfam" id="PF14685">
    <property type="entry name" value="PDZ_Tricorn"/>
    <property type="match status" value="1"/>
</dbReference>
<dbReference type="PIRSF" id="PIRSF036421">
    <property type="entry name" value="Tricorn_protease"/>
    <property type="match status" value="1"/>
</dbReference>
<reference evidence="11 12" key="1">
    <citation type="journal article" date="2012" name="Extremophiles">
        <title>Thermotomaculum hydrothermale gen. nov., sp. nov., a novel heterotrophic thermophile within the phylum Acidobacteria from a deep-sea hydrothermal vent chimney in the Southern Okinawa Trough.</title>
        <authorList>
            <person name="Izumi H."/>
            <person name="Nunoura T."/>
            <person name="Miyazaki M."/>
            <person name="Mino S."/>
            <person name="Toki T."/>
            <person name="Takai K."/>
            <person name="Sako Y."/>
            <person name="Sawabe T."/>
            <person name="Nakagawa S."/>
        </authorList>
    </citation>
    <scope>NUCLEOTIDE SEQUENCE [LARGE SCALE GENOMIC DNA]</scope>
    <source>
        <strain evidence="11 12">AC55</strain>
    </source>
</reference>
<dbReference type="Gene3D" id="2.30.42.10">
    <property type="match status" value="1"/>
</dbReference>
<keyword evidence="3 7" id="KW-0963">Cytoplasm</keyword>
<dbReference type="Gene3D" id="2.120.10.60">
    <property type="entry name" value="Tricorn protease N-terminal domain"/>
    <property type="match status" value="1"/>
</dbReference>
<gene>
    <name evidence="11" type="primary">tri</name>
    <name evidence="11" type="ORF">TTHT_0923</name>
</gene>
<evidence type="ECO:0000256" key="9">
    <source>
        <dbReference type="PIRSR" id="PIRSR036421-3"/>
    </source>
</evidence>
<keyword evidence="12" id="KW-1185">Reference proteome</keyword>
<dbReference type="GO" id="GO:0005737">
    <property type="term" value="C:cytoplasm"/>
    <property type="evidence" value="ECO:0007669"/>
    <property type="project" value="UniProtKB-SubCell"/>
</dbReference>
<dbReference type="EMBL" id="AP017470">
    <property type="protein sequence ID" value="BBB32478.1"/>
    <property type="molecule type" value="Genomic_DNA"/>
</dbReference>
<dbReference type="InterPro" id="IPR029414">
    <property type="entry name" value="Tricorn_PDZ"/>
</dbReference>
<name>A0A7R6PEY6_9BACT</name>
<dbReference type="SUPFAM" id="SSF52096">
    <property type="entry name" value="ClpP/crotonase"/>
    <property type="match status" value="1"/>
</dbReference>
<dbReference type="InterPro" id="IPR005151">
    <property type="entry name" value="Tail-specific_protease"/>
</dbReference>
<comment type="similarity">
    <text evidence="2 7">Belongs to the peptidase S41B family.</text>
</comment>
<dbReference type="RefSeq" id="WP_201328829.1">
    <property type="nucleotide sequence ID" value="NZ_AP017470.1"/>
</dbReference>
<evidence type="ECO:0000313" key="12">
    <source>
        <dbReference type="Proteomes" id="UP000595564"/>
    </source>
</evidence>
<dbReference type="SUPFAM" id="SSF50156">
    <property type="entry name" value="PDZ domain-like"/>
    <property type="match status" value="1"/>
</dbReference>
<evidence type="ECO:0000256" key="4">
    <source>
        <dbReference type="ARBA" id="ARBA00022670"/>
    </source>
</evidence>
<dbReference type="PANTHER" id="PTHR43253">
    <property type="entry name" value="TRICORN PROTEASE HOMOLOG 2-RELATED"/>
    <property type="match status" value="1"/>
</dbReference>
<dbReference type="Gene3D" id="3.30.750.44">
    <property type="match status" value="1"/>
</dbReference>
<evidence type="ECO:0000313" key="11">
    <source>
        <dbReference type="EMBL" id="BBB32478.1"/>
    </source>
</evidence>
<keyword evidence="5 7" id="KW-0378">Hydrolase</keyword>
<dbReference type="Pfam" id="PF26549">
    <property type="entry name" value="Tricorn_N"/>
    <property type="match status" value="1"/>
</dbReference>